<proteinExistence type="predicted"/>
<protein>
    <recommendedName>
        <fullName evidence="4">Secreted protein</fullName>
    </recommendedName>
</protein>
<accession>A0A7N9D7Y5</accession>
<reference evidence="2" key="2">
    <citation type="submission" date="2025-08" db="UniProtKB">
        <authorList>
            <consortium name="Ensembl"/>
        </authorList>
    </citation>
    <scope>IDENTIFICATION</scope>
</reference>
<dbReference type="GeneTree" id="ENSGT00940000166898"/>
<dbReference type="PANTHER" id="PTHR12138:SF152">
    <property type="entry name" value="C2H2-TYPE DOMAIN-CONTAINING PROTEIN"/>
    <property type="match status" value="1"/>
</dbReference>
<feature type="signal peptide" evidence="1">
    <location>
        <begin position="1"/>
        <end position="16"/>
    </location>
</feature>
<dbReference type="AlphaFoldDB" id="A0A7N9D7Y5"/>
<evidence type="ECO:0008006" key="4">
    <source>
        <dbReference type="Google" id="ProtNLM"/>
    </source>
</evidence>
<organism evidence="2 3">
    <name type="scientific">Macaca fascicularis</name>
    <name type="common">Crab-eating macaque</name>
    <name type="synonym">Cynomolgus monkey</name>
    <dbReference type="NCBI Taxonomy" id="9541"/>
    <lineage>
        <taxon>Eukaryota</taxon>
        <taxon>Metazoa</taxon>
        <taxon>Chordata</taxon>
        <taxon>Craniata</taxon>
        <taxon>Vertebrata</taxon>
        <taxon>Euteleostomi</taxon>
        <taxon>Mammalia</taxon>
        <taxon>Eutheria</taxon>
        <taxon>Euarchontoglires</taxon>
        <taxon>Primates</taxon>
        <taxon>Haplorrhini</taxon>
        <taxon>Catarrhini</taxon>
        <taxon>Cercopithecidae</taxon>
        <taxon>Cercopithecinae</taxon>
        <taxon>Macaca</taxon>
    </lineage>
</organism>
<evidence type="ECO:0000256" key="1">
    <source>
        <dbReference type="SAM" id="SignalP"/>
    </source>
</evidence>
<feature type="chain" id="PRO_5030873981" description="Secreted protein" evidence="1">
    <location>
        <begin position="17"/>
        <end position="108"/>
    </location>
</feature>
<dbReference type="Proteomes" id="UP000233100">
    <property type="component" value="Chromosome 13"/>
</dbReference>
<keyword evidence="1" id="KW-0732">Signal</keyword>
<evidence type="ECO:0000313" key="2">
    <source>
        <dbReference type="Ensembl" id="ENSMFAP00000060596.1"/>
    </source>
</evidence>
<keyword evidence="3" id="KW-1185">Reference proteome</keyword>
<name>A0A7N9D7Y5_MACFA</name>
<dbReference type="PANTHER" id="PTHR12138">
    <property type="entry name" value="PRIMATE-EXPANDED PROTEIN FAMILY"/>
    <property type="match status" value="1"/>
</dbReference>
<evidence type="ECO:0000313" key="3">
    <source>
        <dbReference type="Proteomes" id="UP000233100"/>
    </source>
</evidence>
<reference evidence="2" key="3">
    <citation type="submission" date="2025-09" db="UniProtKB">
        <authorList>
            <consortium name="Ensembl"/>
        </authorList>
    </citation>
    <scope>IDENTIFICATION</scope>
</reference>
<sequence length="108" mass="12020">QHGWLLVRTFFWVVYCQLPTIPSHGGEGQASSLDSLSLFFFFFFFFFDRAPLSSRLECSGMISAHCNLCLLGSRDPPTSASGVAGKIGTCHNTWLIFCIFSRDEVSPC</sequence>
<reference evidence="2 3" key="1">
    <citation type="submission" date="2013-03" db="EMBL/GenBank/DDBJ databases">
        <authorList>
            <person name="Warren W."/>
            <person name="Wilson R.K."/>
        </authorList>
    </citation>
    <scope>NUCLEOTIDE SEQUENCE</scope>
</reference>
<dbReference type="Ensembl" id="ENSMFAT00000083895.1">
    <property type="protein sequence ID" value="ENSMFAP00000060596.1"/>
    <property type="gene ID" value="ENSMFAG00000058293.1"/>
</dbReference>